<keyword evidence="5" id="KW-1185">Reference proteome</keyword>
<dbReference type="GO" id="GO:0016020">
    <property type="term" value="C:membrane"/>
    <property type="evidence" value="ECO:0007669"/>
    <property type="project" value="InterPro"/>
</dbReference>
<dbReference type="EMBL" id="UYYG01000170">
    <property type="protein sequence ID" value="VDN53729.1"/>
    <property type="molecule type" value="Genomic_DNA"/>
</dbReference>
<reference evidence="4 5" key="1">
    <citation type="submission" date="2018-11" db="EMBL/GenBank/DDBJ databases">
        <authorList>
            <consortium name="Pathogen Informatics"/>
        </authorList>
    </citation>
    <scope>NUCLEOTIDE SEQUENCE [LARGE SCALE GENOMIC DNA]</scope>
</reference>
<dbReference type="PANTHER" id="PTHR12879:SF8">
    <property type="entry name" value="SPHINGOLIPID DELTA(4)-DESATURASE DES1"/>
    <property type="match status" value="1"/>
</dbReference>
<sequence>MISRGDFRRKEMLEKYPSLKEYFGIDYSFKYVVVMMVIAQFTFAFLLKDSDWLLICLMAYFVSGTINHSLTLAVHEISHNMAFGCAYPLANRLFGFVANLPMLVPMSVSFKKYHQEHHRYMGEDVMDTDIPTETEARLFKNTAGKTLWMFLQPFFYAFRPFIIYKKAITDLELLNGIVQFIVDYFVVVYFGWKSVAFLLGGFFVGSGLHPLAAHYISDHYVFKSGQETYSYYGPINLVTFNVGYHIEHHDFPFVCGRNLPKIRAVAPEYYSDWLVHSSWIGLIYNFLTNPDISLHSRIKRKLVKPSDYHFYGIGPNSTCFVHQFFASVSFFRTFYDHQCLLG</sequence>
<name>A0A3P7ST65_DRAME</name>
<dbReference type="Pfam" id="PF00487">
    <property type="entry name" value="FA_desaturase"/>
    <property type="match status" value="1"/>
</dbReference>
<dbReference type="CDD" id="cd03508">
    <property type="entry name" value="Delta4-sphingolipid-FADS-like"/>
    <property type="match status" value="1"/>
</dbReference>
<keyword evidence="2" id="KW-0812">Transmembrane</keyword>
<feature type="domain" description="Fatty acid desaturase" evidence="3">
    <location>
        <begin position="52"/>
        <end position="270"/>
    </location>
</feature>
<evidence type="ECO:0000313" key="4">
    <source>
        <dbReference type="EMBL" id="VDN53729.1"/>
    </source>
</evidence>
<dbReference type="PANTHER" id="PTHR12879">
    <property type="entry name" value="SPHINGOLIPID DELTA 4 DESATURASE/C-4 HYDROXYLASE PROTEIN DES2"/>
    <property type="match status" value="1"/>
</dbReference>
<protein>
    <recommendedName>
        <fullName evidence="3">Fatty acid desaturase domain-containing protein</fullName>
    </recommendedName>
</protein>
<feature type="transmembrane region" description="Helical" evidence="2">
    <location>
        <begin position="52"/>
        <end position="74"/>
    </location>
</feature>
<organism evidence="4 5">
    <name type="scientific">Dracunculus medinensis</name>
    <name type="common">Guinea worm</name>
    <dbReference type="NCBI Taxonomy" id="318479"/>
    <lineage>
        <taxon>Eukaryota</taxon>
        <taxon>Metazoa</taxon>
        <taxon>Ecdysozoa</taxon>
        <taxon>Nematoda</taxon>
        <taxon>Chromadorea</taxon>
        <taxon>Rhabditida</taxon>
        <taxon>Spirurina</taxon>
        <taxon>Dracunculoidea</taxon>
        <taxon>Dracunculidae</taxon>
        <taxon>Dracunculus</taxon>
    </lineage>
</organism>
<proteinExistence type="inferred from homology"/>
<evidence type="ECO:0000256" key="1">
    <source>
        <dbReference type="PIRNR" id="PIRNR017228"/>
    </source>
</evidence>
<gene>
    <name evidence="4" type="ORF">DME_LOCUS3702</name>
</gene>
<dbReference type="STRING" id="318479.A0A3P7ST65"/>
<feature type="transmembrane region" description="Helical" evidence="2">
    <location>
        <begin position="28"/>
        <end position="46"/>
    </location>
</feature>
<evidence type="ECO:0000259" key="3">
    <source>
        <dbReference type="Pfam" id="PF00487"/>
    </source>
</evidence>
<accession>A0A3P7ST65</accession>
<dbReference type="Proteomes" id="UP000274756">
    <property type="component" value="Unassembled WGS sequence"/>
</dbReference>
<dbReference type="InterPro" id="IPR005804">
    <property type="entry name" value="FA_desaturase_dom"/>
</dbReference>
<dbReference type="GO" id="GO:0042284">
    <property type="term" value="F:sphingolipid delta-4 desaturase activity"/>
    <property type="evidence" value="ECO:0007669"/>
    <property type="project" value="UniProtKB-UniRule"/>
</dbReference>
<dbReference type="GO" id="GO:0046513">
    <property type="term" value="P:ceramide biosynthetic process"/>
    <property type="evidence" value="ECO:0007669"/>
    <property type="project" value="TreeGrafter"/>
</dbReference>
<dbReference type="InterPro" id="IPR011388">
    <property type="entry name" value="DES1/DES2"/>
</dbReference>
<keyword evidence="1" id="KW-0560">Oxidoreductase</keyword>
<keyword evidence="1 2" id="KW-0472">Membrane</keyword>
<dbReference type="OrthoDB" id="200948at2759"/>
<feature type="transmembrane region" description="Helical" evidence="2">
    <location>
        <begin position="86"/>
        <end position="104"/>
    </location>
</feature>
<evidence type="ECO:0000313" key="5">
    <source>
        <dbReference type="Proteomes" id="UP000274756"/>
    </source>
</evidence>
<dbReference type="AlphaFoldDB" id="A0A3P7ST65"/>
<keyword evidence="2" id="KW-1133">Transmembrane helix</keyword>
<feature type="transmembrane region" description="Helical" evidence="2">
    <location>
        <begin position="147"/>
        <end position="164"/>
    </location>
</feature>
<keyword evidence="1" id="KW-0443">Lipid metabolism</keyword>
<evidence type="ECO:0000256" key="2">
    <source>
        <dbReference type="SAM" id="Phobius"/>
    </source>
</evidence>
<comment type="similarity">
    <text evidence="1">Belongs to the fatty acid desaturase type 1 family. DEGS subfamily.</text>
</comment>
<dbReference type="PIRSF" id="PIRSF017228">
    <property type="entry name" value="Sphnglp_dlt4_des"/>
    <property type="match status" value="1"/>
</dbReference>